<evidence type="ECO:0000256" key="1">
    <source>
        <dbReference type="SAM" id="SignalP"/>
    </source>
</evidence>
<dbReference type="SUPFAM" id="SSF57302">
    <property type="entry name" value="Snake toxin-like"/>
    <property type="match status" value="1"/>
</dbReference>
<dbReference type="AlphaFoldDB" id="A0A8J4WQA0"/>
<dbReference type="Proteomes" id="UP000748531">
    <property type="component" value="Unassembled WGS sequence"/>
</dbReference>
<comment type="caution">
    <text evidence="2">The sequence shown here is derived from an EMBL/GenBank/DDBJ whole genome shotgun (WGS) entry which is preliminary data.</text>
</comment>
<dbReference type="OrthoDB" id="6338087at2759"/>
<accession>A0A8J4WQA0</accession>
<organism evidence="2 3">
    <name type="scientific">Paragonimus heterotremus</name>
    <dbReference type="NCBI Taxonomy" id="100268"/>
    <lineage>
        <taxon>Eukaryota</taxon>
        <taxon>Metazoa</taxon>
        <taxon>Spiralia</taxon>
        <taxon>Lophotrochozoa</taxon>
        <taxon>Platyhelminthes</taxon>
        <taxon>Trematoda</taxon>
        <taxon>Digenea</taxon>
        <taxon>Plagiorchiida</taxon>
        <taxon>Troglotremata</taxon>
        <taxon>Troglotrematidae</taxon>
        <taxon>Paragonimus</taxon>
    </lineage>
</organism>
<keyword evidence="1" id="KW-0732">Signal</keyword>
<keyword evidence="3" id="KW-1185">Reference proteome</keyword>
<evidence type="ECO:0008006" key="4">
    <source>
        <dbReference type="Google" id="ProtNLM"/>
    </source>
</evidence>
<proteinExistence type="predicted"/>
<evidence type="ECO:0000313" key="2">
    <source>
        <dbReference type="EMBL" id="KAF5399640.1"/>
    </source>
</evidence>
<sequence length="116" mass="12768">MTVSRSLVFGLLTLAGTFITTCALHCYECTNCATITATTTKSATECAQCGKHELYVESEGGIVSRKCYENKTCVPSDWDLDIKMRILCCDTQLCNSGLTNRHIWSALAVPLFTLFL</sequence>
<protein>
    <recommendedName>
        <fullName evidence="4">CD59 glycoprotein-like</fullName>
    </recommendedName>
</protein>
<gene>
    <name evidence="2" type="ORF">PHET_07362</name>
</gene>
<feature type="signal peptide" evidence="1">
    <location>
        <begin position="1"/>
        <end position="23"/>
    </location>
</feature>
<dbReference type="InterPro" id="IPR045860">
    <property type="entry name" value="Snake_toxin-like_sf"/>
</dbReference>
<name>A0A8J4WQA0_9TREM</name>
<dbReference type="EMBL" id="LUCH01003863">
    <property type="protein sequence ID" value="KAF5399640.1"/>
    <property type="molecule type" value="Genomic_DNA"/>
</dbReference>
<feature type="chain" id="PRO_5035319347" description="CD59 glycoprotein-like" evidence="1">
    <location>
        <begin position="24"/>
        <end position="116"/>
    </location>
</feature>
<reference evidence="2" key="1">
    <citation type="submission" date="2019-05" db="EMBL/GenBank/DDBJ databases">
        <title>Annotation for the trematode Paragonimus heterotremus.</title>
        <authorList>
            <person name="Choi Y.-J."/>
        </authorList>
    </citation>
    <scope>NUCLEOTIDE SEQUENCE</scope>
    <source>
        <strain evidence="2">LC</strain>
    </source>
</reference>
<evidence type="ECO:0000313" key="3">
    <source>
        <dbReference type="Proteomes" id="UP000748531"/>
    </source>
</evidence>